<name>A0AAJ3YYA4_9BACI</name>
<dbReference type="GeneID" id="82853100"/>
<sequence>MNKRKYRVNDSFFETIDTEEKAYWLGFISADGCVYIKKNSGSRILEISLNIKDVNHLVKFNKCLDSNYPIIQNTNSCRVSIVSRKIFQDLLKLGVTERKSKTLIPPTEQLIPPNLMFHYIRGYFDGDGGFTTHDKYLTYAVNFCGTPQVCEFILSQLNKQNLRLINKKDVESFAQIRIKGNKQSLDVANKLYNNATIYLDRKFKQYQDLILLNEINQCIDEINKLEFKIKSLHMVEMLRKGYTGKDIAKHFDCGEANITRYVKKYRTALSKDKEKQVLGLFHDGITNKSEIHRITGFSRDYIRKVLNKVN</sequence>
<reference evidence="1 2" key="1">
    <citation type="submission" date="2019-01" db="EMBL/GenBank/DDBJ databases">
        <title>Genome sequence of Bacillus glycinifermentans SRCM103574.</title>
        <authorList>
            <person name="Kong H.-J."/>
            <person name="Jeong S.-Y."/>
            <person name="Jeong D.-Y."/>
        </authorList>
    </citation>
    <scope>NUCLEOTIDE SEQUENCE [LARGE SCALE GENOMIC DNA]</scope>
    <source>
        <strain evidence="1 2">SRCM103574</strain>
    </source>
</reference>
<dbReference type="SUPFAM" id="SSF55608">
    <property type="entry name" value="Homing endonucleases"/>
    <property type="match status" value="2"/>
</dbReference>
<protein>
    <submittedName>
        <fullName evidence="1">Helix-turn-helix domain-containing protein</fullName>
    </submittedName>
</protein>
<dbReference type="InterPro" id="IPR027434">
    <property type="entry name" value="Homing_endonucl"/>
</dbReference>
<evidence type="ECO:0000313" key="1">
    <source>
        <dbReference type="EMBL" id="QAT65303.1"/>
    </source>
</evidence>
<evidence type="ECO:0000313" key="2">
    <source>
        <dbReference type="Proteomes" id="UP000288675"/>
    </source>
</evidence>
<dbReference type="Gene3D" id="3.10.28.10">
    <property type="entry name" value="Homing endonucleases"/>
    <property type="match status" value="1"/>
</dbReference>
<accession>A0AAJ3YYA4</accession>
<dbReference type="KEGG" id="bgy:BGLY_2044"/>
<dbReference type="Proteomes" id="UP000288675">
    <property type="component" value="Chromosome"/>
</dbReference>
<dbReference type="RefSeq" id="WP_052948566.1">
    <property type="nucleotide sequence ID" value="NZ_CP035232.1"/>
</dbReference>
<proteinExistence type="predicted"/>
<gene>
    <name evidence="1" type="ORF">EQZ20_10450</name>
</gene>
<dbReference type="EMBL" id="CP035232">
    <property type="protein sequence ID" value="QAT65303.1"/>
    <property type="molecule type" value="Genomic_DNA"/>
</dbReference>
<dbReference type="AlphaFoldDB" id="A0AAJ3YYA4"/>
<organism evidence="1 2">
    <name type="scientific">Bacillus glycinifermentans</name>
    <dbReference type="NCBI Taxonomy" id="1664069"/>
    <lineage>
        <taxon>Bacteria</taxon>
        <taxon>Bacillati</taxon>
        <taxon>Bacillota</taxon>
        <taxon>Bacilli</taxon>
        <taxon>Bacillales</taxon>
        <taxon>Bacillaceae</taxon>
        <taxon>Bacillus</taxon>
    </lineage>
</organism>